<keyword evidence="4 5" id="KW-1133">Transmembrane helix</keyword>
<keyword evidence="2 5" id="KW-0812">Transmembrane</keyword>
<organism evidence="7 8">
    <name type="scientific">Cloeon dipterum</name>
    <dbReference type="NCBI Taxonomy" id="197152"/>
    <lineage>
        <taxon>Eukaryota</taxon>
        <taxon>Metazoa</taxon>
        <taxon>Ecdysozoa</taxon>
        <taxon>Arthropoda</taxon>
        <taxon>Hexapoda</taxon>
        <taxon>Insecta</taxon>
        <taxon>Pterygota</taxon>
        <taxon>Palaeoptera</taxon>
        <taxon>Ephemeroptera</taxon>
        <taxon>Pisciforma</taxon>
        <taxon>Baetidae</taxon>
        <taxon>Cloeon</taxon>
    </lineage>
</organism>
<reference evidence="7 8" key="1">
    <citation type="submission" date="2020-04" db="EMBL/GenBank/DDBJ databases">
        <authorList>
            <person name="Alioto T."/>
            <person name="Alioto T."/>
            <person name="Gomez Garrido J."/>
        </authorList>
    </citation>
    <scope>NUCLEOTIDE SEQUENCE [LARGE SCALE GENOMIC DNA]</scope>
</reference>
<sequence length="687" mass="79157">MARLYDRLSFIFLTAIVFLVYGIASAETDDVIKRQRRVSVQATDKHYSMNFKYVNNDNAAVGKSSEILLSDEKATKLSDDQFSNGIAFIDLPFAFPFFDLNVTRVAVRKEGIILSADPSANWTIAPLNAKSGMSCSSIYHLVRDNTLYVQWIDFRFNHKDFEEHKFRFQVRLSDTGKIEFVYQEVPYIMKALQKRCDCLEDKFGVMYTHQELFKVAPYNETYELGFSLDFEEYRVNSGTLLTFYTADGCMFRKNCSDCTRTEYHLTSNLTARCLWCPAIEKCSSTRDSLRNVWMENKCDVNATSFCSYDFEGDSSSYYSLLFFATVLIIVIIVIIFLLYKYGGELLSCKTSSGYSFVKDNDQADDVIQMQEIPYMSDDEFIDGKAFIDVPFGLQLFDLNVTRVAVTKEGTILSADPSVNWTIAPLNAKSGKSKCQIFYLMHRNILYVQWINFQFIHEDFQEHKFKFLVKLSKKGEIKFLYQEVPYNLQVLRSYCIFVEDKFGIMYSRQEEFKVAPYKKTYELGFPLDFEEYSVKRGTALRFYTADRCLLRKNCHACTETMSRIDWNETVQCSWCPAIEKCSTTTDAFQQVWMENKCNDFHLNETKYCSITLEEDSTSNSYLTALIIVIVAIAFIVILKILCCGKRSKNTADNSELIAPLNQPNNSNDNNAAGTQDNFQEVVIVDSNV</sequence>
<dbReference type="InterPro" id="IPR031152">
    <property type="entry name" value="PLXDC"/>
</dbReference>
<keyword evidence="3 6" id="KW-0732">Signal</keyword>
<comment type="subcellular location">
    <subcellularLocation>
        <location evidence="1">Membrane</location>
        <topology evidence="1">Single-pass type I membrane protein</topology>
    </subcellularLocation>
</comment>
<evidence type="ECO:0000256" key="3">
    <source>
        <dbReference type="ARBA" id="ARBA00022729"/>
    </source>
</evidence>
<evidence type="ECO:0000256" key="5">
    <source>
        <dbReference type="SAM" id="Phobius"/>
    </source>
</evidence>
<feature type="transmembrane region" description="Helical" evidence="5">
    <location>
        <begin position="620"/>
        <end position="640"/>
    </location>
</feature>
<name>A0A8S1DKC9_9INSE</name>
<evidence type="ECO:0000256" key="6">
    <source>
        <dbReference type="SAM" id="SignalP"/>
    </source>
</evidence>
<evidence type="ECO:0000313" key="8">
    <source>
        <dbReference type="Proteomes" id="UP000494165"/>
    </source>
</evidence>
<feature type="chain" id="PRO_5035923110" description="PSI domain-containing protein" evidence="6">
    <location>
        <begin position="27"/>
        <end position="687"/>
    </location>
</feature>
<dbReference type="PANTHER" id="PTHR13055:SF12">
    <property type="entry name" value="LD40707P"/>
    <property type="match status" value="1"/>
</dbReference>
<proteinExistence type="predicted"/>
<dbReference type="OrthoDB" id="7399873at2759"/>
<comment type="caution">
    <text evidence="7">The sequence shown here is derived from an EMBL/GenBank/DDBJ whole genome shotgun (WGS) entry which is preliminary data.</text>
</comment>
<keyword evidence="8" id="KW-1185">Reference proteome</keyword>
<protein>
    <recommendedName>
        <fullName evidence="9">PSI domain-containing protein</fullName>
    </recommendedName>
</protein>
<feature type="signal peptide" evidence="6">
    <location>
        <begin position="1"/>
        <end position="26"/>
    </location>
</feature>
<evidence type="ECO:0000256" key="4">
    <source>
        <dbReference type="ARBA" id="ARBA00022989"/>
    </source>
</evidence>
<accession>A0A8S1DKC9</accession>
<dbReference type="AlphaFoldDB" id="A0A8S1DKC9"/>
<dbReference type="Proteomes" id="UP000494165">
    <property type="component" value="Unassembled WGS sequence"/>
</dbReference>
<evidence type="ECO:0000256" key="2">
    <source>
        <dbReference type="ARBA" id="ARBA00022692"/>
    </source>
</evidence>
<dbReference type="PANTHER" id="PTHR13055">
    <property type="entry name" value="TUMOR ENDOTHELIAL MARKER 7 RELATED"/>
    <property type="match status" value="1"/>
</dbReference>
<feature type="transmembrane region" description="Helical" evidence="5">
    <location>
        <begin position="317"/>
        <end position="339"/>
    </location>
</feature>
<evidence type="ECO:0008006" key="9">
    <source>
        <dbReference type="Google" id="ProtNLM"/>
    </source>
</evidence>
<dbReference type="GO" id="GO:0016020">
    <property type="term" value="C:membrane"/>
    <property type="evidence" value="ECO:0007669"/>
    <property type="project" value="UniProtKB-SubCell"/>
</dbReference>
<dbReference type="EMBL" id="CADEPI010000224">
    <property type="protein sequence ID" value="CAB3381084.1"/>
    <property type="molecule type" value="Genomic_DNA"/>
</dbReference>
<keyword evidence="5" id="KW-0472">Membrane</keyword>
<evidence type="ECO:0000313" key="7">
    <source>
        <dbReference type="EMBL" id="CAB3381084.1"/>
    </source>
</evidence>
<gene>
    <name evidence="7" type="ORF">CLODIP_2_CD11946</name>
</gene>
<evidence type="ECO:0000256" key="1">
    <source>
        <dbReference type="ARBA" id="ARBA00004479"/>
    </source>
</evidence>